<dbReference type="SUPFAM" id="SSF56784">
    <property type="entry name" value="HAD-like"/>
    <property type="match status" value="1"/>
</dbReference>
<dbReference type="SFLD" id="SFLDS00003">
    <property type="entry name" value="Haloacid_Dehalogenase"/>
    <property type="match status" value="1"/>
</dbReference>
<dbReference type="NCBIfam" id="TIGR01549">
    <property type="entry name" value="HAD-SF-IA-v1"/>
    <property type="match status" value="1"/>
</dbReference>
<keyword evidence="2" id="KW-1185">Reference proteome</keyword>
<reference evidence="1" key="1">
    <citation type="submission" date="2020-09" db="EMBL/GenBank/DDBJ databases">
        <authorList>
            <person name="Yoon J.-W."/>
        </authorList>
    </citation>
    <scope>NUCLEOTIDE SEQUENCE</scope>
    <source>
        <strain evidence="1">KMU-158</strain>
    </source>
</reference>
<dbReference type="Gene3D" id="1.10.150.240">
    <property type="entry name" value="Putative phosphatase, domain 2"/>
    <property type="match status" value="1"/>
</dbReference>
<dbReference type="InterPro" id="IPR023198">
    <property type="entry name" value="PGP-like_dom2"/>
</dbReference>
<dbReference type="Proteomes" id="UP000610558">
    <property type="component" value="Unassembled WGS sequence"/>
</dbReference>
<dbReference type="Pfam" id="PF13419">
    <property type="entry name" value="HAD_2"/>
    <property type="match status" value="1"/>
</dbReference>
<dbReference type="InterPro" id="IPR036412">
    <property type="entry name" value="HAD-like_sf"/>
</dbReference>
<dbReference type="GO" id="GO:0006281">
    <property type="term" value="P:DNA repair"/>
    <property type="evidence" value="ECO:0007669"/>
    <property type="project" value="TreeGrafter"/>
</dbReference>
<comment type="caution">
    <text evidence="1">The sequence shown here is derived from an EMBL/GenBank/DDBJ whole genome shotgun (WGS) entry which is preliminary data.</text>
</comment>
<sequence>MLLIFDWDGTLLDSSAKIVGCMQKAALDCGYLPRTELEVQNIIGLELGLAIQQLYPDQSPAECLRIREAYVHHFIEADQVPCQFFAGVAEGLRALHGAGHTLCVATGKSRRGLNRVLSDLPEARLFSATRCADETSSKPDPLMLRELCEEFRVPAAQAVMVGDTEYDLEMASRLAMPSVGVSYGAHAVERLQRWQPISVIDHFSQLIPVLGRHFGEV</sequence>
<dbReference type="Gene3D" id="3.40.50.1000">
    <property type="entry name" value="HAD superfamily/HAD-like"/>
    <property type="match status" value="1"/>
</dbReference>
<evidence type="ECO:0000313" key="1">
    <source>
        <dbReference type="EMBL" id="MBD2859661.1"/>
    </source>
</evidence>
<evidence type="ECO:0000313" key="2">
    <source>
        <dbReference type="Proteomes" id="UP000610558"/>
    </source>
</evidence>
<dbReference type="PANTHER" id="PTHR43434:SF24">
    <property type="entry name" value="HYDROLASE-RELATED"/>
    <property type="match status" value="1"/>
</dbReference>
<dbReference type="AlphaFoldDB" id="A0A927C4Y3"/>
<dbReference type="InterPro" id="IPR006439">
    <property type="entry name" value="HAD-SF_hydro_IA"/>
</dbReference>
<keyword evidence="1" id="KW-0378">Hydrolase</keyword>
<dbReference type="PANTHER" id="PTHR43434">
    <property type="entry name" value="PHOSPHOGLYCOLATE PHOSPHATASE"/>
    <property type="match status" value="1"/>
</dbReference>
<dbReference type="InterPro" id="IPR041492">
    <property type="entry name" value="HAD_2"/>
</dbReference>
<dbReference type="GO" id="GO:0005829">
    <property type="term" value="C:cytosol"/>
    <property type="evidence" value="ECO:0007669"/>
    <property type="project" value="TreeGrafter"/>
</dbReference>
<proteinExistence type="predicted"/>
<dbReference type="RefSeq" id="WP_190765724.1">
    <property type="nucleotide sequence ID" value="NZ_JACXLD010000006.1"/>
</dbReference>
<dbReference type="InterPro" id="IPR050155">
    <property type="entry name" value="HAD-like_hydrolase_sf"/>
</dbReference>
<dbReference type="SFLD" id="SFLDG01129">
    <property type="entry name" value="C1.5:_HAD__Beta-PGM__Phosphata"/>
    <property type="match status" value="1"/>
</dbReference>
<name>A0A927C4Y3_9GAMM</name>
<accession>A0A927C4Y3</accession>
<dbReference type="GO" id="GO:0008967">
    <property type="term" value="F:phosphoglycolate phosphatase activity"/>
    <property type="evidence" value="ECO:0007669"/>
    <property type="project" value="TreeGrafter"/>
</dbReference>
<protein>
    <submittedName>
        <fullName evidence="1">HAD-IA family hydrolase</fullName>
    </submittedName>
</protein>
<dbReference type="InterPro" id="IPR023214">
    <property type="entry name" value="HAD_sf"/>
</dbReference>
<gene>
    <name evidence="1" type="ORF">IB286_11670</name>
</gene>
<organism evidence="1 2">
    <name type="scientific">Spongiibacter pelagi</name>
    <dbReference type="NCBI Taxonomy" id="2760804"/>
    <lineage>
        <taxon>Bacteria</taxon>
        <taxon>Pseudomonadati</taxon>
        <taxon>Pseudomonadota</taxon>
        <taxon>Gammaproteobacteria</taxon>
        <taxon>Cellvibrionales</taxon>
        <taxon>Spongiibacteraceae</taxon>
        <taxon>Spongiibacter</taxon>
    </lineage>
</organism>
<dbReference type="EMBL" id="JACXLD010000006">
    <property type="protein sequence ID" value="MBD2859661.1"/>
    <property type="molecule type" value="Genomic_DNA"/>
</dbReference>